<accession>A0A1K2IBC0</accession>
<keyword evidence="1" id="KW-1133">Transmembrane helix</keyword>
<dbReference type="RefSeq" id="WP_170857251.1">
    <property type="nucleotide sequence ID" value="NZ_FPKW01000001.1"/>
</dbReference>
<dbReference type="AlphaFoldDB" id="A0A1K2IBC0"/>
<evidence type="ECO:0000313" key="3">
    <source>
        <dbReference type="Proteomes" id="UP000182034"/>
    </source>
</evidence>
<dbReference type="Proteomes" id="UP000182034">
    <property type="component" value="Unassembled WGS sequence"/>
</dbReference>
<keyword evidence="1" id="KW-0812">Transmembrane</keyword>
<evidence type="ECO:0000256" key="1">
    <source>
        <dbReference type="SAM" id="Phobius"/>
    </source>
</evidence>
<name>A0A1K2IBC0_9FLAO</name>
<gene>
    <name evidence="2" type="ORF">SAMN05216324_10138</name>
</gene>
<feature type="transmembrane region" description="Helical" evidence="1">
    <location>
        <begin position="41"/>
        <end position="63"/>
    </location>
</feature>
<evidence type="ECO:0000313" key="2">
    <source>
        <dbReference type="EMBL" id="SFZ89716.1"/>
    </source>
</evidence>
<organism evidence="2 3">
    <name type="scientific">Chryseobacterium limigenitum</name>
    <dbReference type="NCBI Taxonomy" id="1612149"/>
    <lineage>
        <taxon>Bacteria</taxon>
        <taxon>Pseudomonadati</taxon>
        <taxon>Bacteroidota</taxon>
        <taxon>Flavobacteriia</taxon>
        <taxon>Flavobacteriales</taxon>
        <taxon>Weeksellaceae</taxon>
        <taxon>Chryseobacterium group</taxon>
        <taxon>Chryseobacterium</taxon>
    </lineage>
</organism>
<dbReference type="STRING" id="1612149.SAMN05216324_10138"/>
<dbReference type="EMBL" id="FPKW01000001">
    <property type="protein sequence ID" value="SFZ89716.1"/>
    <property type="molecule type" value="Genomic_DNA"/>
</dbReference>
<protein>
    <submittedName>
        <fullName evidence="2">Uncharacterized protein</fullName>
    </submittedName>
</protein>
<reference evidence="3" key="1">
    <citation type="submission" date="2016-10" db="EMBL/GenBank/DDBJ databases">
        <authorList>
            <person name="Varghese N."/>
            <person name="Submissions S."/>
        </authorList>
    </citation>
    <scope>NUCLEOTIDE SEQUENCE [LARGE SCALE GENOMIC DNA]</scope>
    <source>
        <strain evidence="3">SUR2</strain>
    </source>
</reference>
<proteinExistence type="predicted"/>
<keyword evidence="3" id="KW-1185">Reference proteome</keyword>
<keyword evidence="1" id="KW-0472">Membrane</keyword>
<sequence>MILLFLLFILVINVGLAYLAMKYLRIYTKNTKYSAVLDASVFLISLVILMAITLFILINTVTIGR</sequence>